<feature type="domain" description="Sm" evidence="12">
    <location>
        <begin position="5"/>
        <end position="100"/>
    </location>
</feature>
<dbReference type="SUPFAM" id="SSF50182">
    <property type="entry name" value="Sm-like ribonucleoproteins"/>
    <property type="match status" value="1"/>
</dbReference>
<keyword evidence="5" id="KW-0507">mRNA processing</keyword>
<evidence type="ECO:0000256" key="6">
    <source>
        <dbReference type="ARBA" id="ARBA00022884"/>
    </source>
</evidence>
<dbReference type="CDD" id="cd01717">
    <property type="entry name" value="Sm_B"/>
    <property type="match status" value="1"/>
</dbReference>
<dbReference type="AlphaFoldDB" id="A0AAV5QM71"/>
<dbReference type="RefSeq" id="XP_064852713.1">
    <property type="nucleotide sequence ID" value="XM_064996641.1"/>
</dbReference>
<comment type="caution">
    <text evidence="13">The sequence shown here is derived from an EMBL/GenBank/DDBJ whole genome shotgun (WGS) entry which is preliminary data.</text>
</comment>
<dbReference type="GO" id="GO:0005685">
    <property type="term" value="C:U1 snRNP"/>
    <property type="evidence" value="ECO:0007669"/>
    <property type="project" value="TreeGrafter"/>
</dbReference>
<gene>
    <name evidence="13" type="ORF">DASC09_030420</name>
</gene>
<dbReference type="GO" id="GO:0003723">
    <property type="term" value="F:RNA binding"/>
    <property type="evidence" value="ECO:0007669"/>
    <property type="project" value="UniProtKB-KW"/>
</dbReference>
<keyword evidence="9" id="KW-0687">Ribonucleoprotein</keyword>
<dbReference type="EMBL" id="BTFZ01000011">
    <property type="protein sequence ID" value="GMM35717.1"/>
    <property type="molecule type" value="Genomic_DNA"/>
</dbReference>
<evidence type="ECO:0000313" key="14">
    <source>
        <dbReference type="Proteomes" id="UP001360560"/>
    </source>
</evidence>
<evidence type="ECO:0000256" key="11">
    <source>
        <dbReference type="SAM" id="MobiDB-lite"/>
    </source>
</evidence>
<evidence type="ECO:0000256" key="2">
    <source>
        <dbReference type="ARBA" id="ARBA00004496"/>
    </source>
</evidence>
<dbReference type="GO" id="GO:0071004">
    <property type="term" value="C:U2-type prespliceosome"/>
    <property type="evidence" value="ECO:0007669"/>
    <property type="project" value="TreeGrafter"/>
</dbReference>
<reference evidence="13 14" key="1">
    <citation type="journal article" date="2023" name="Elife">
        <title>Identification of key yeast species and microbe-microbe interactions impacting larval growth of Drosophila in the wild.</title>
        <authorList>
            <person name="Mure A."/>
            <person name="Sugiura Y."/>
            <person name="Maeda R."/>
            <person name="Honda K."/>
            <person name="Sakurai N."/>
            <person name="Takahashi Y."/>
            <person name="Watada M."/>
            <person name="Katoh T."/>
            <person name="Gotoh A."/>
            <person name="Gotoh Y."/>
            <person name="Taniguchi I."/>
            <person name="Nakamura K."/>
            <person name="Hayashi T."/>
            <person name="Katayama T."/>
            <person name="Uemura T."/>
            <person name="Hattori Y."/>
        </authorList>
    </citation>
    <scope>NUCLEOTIDE SEQUENCE [LARGE SCALE GENOMIC DNA]</scope>
    <source>
        <strain evidence="13 14">SC-9</strain>
    </source>
</reference>
<evidence type="ECO:0000256" key="10">
    <source>
        <dbReference type="ARBA" id="ARBA00041355"/>
    </source>
</evidence>
<protein>
    <recommendedName>
        <fullName evidence="10">Sm protein B</fullName>
    </recommendedName>
</protein>
<dbReference type="InterPro" id="IPR001163">
    <property type="entry name" value="Sm_dom_euk/arc"/>
</dbReference>
<dbReference type="InterPro" id="IPR050914">
    <property type="entry name" value="snRNP_SmB/NAA38-like"/>
</dbReference>
<feature type="compositionally biased region" description="Pro residues" evidence="11">
    <location>
        <begin position="158"/>
        <end position="167"/>
    </location>
</feature>
<evidence type="ECO:0000256" key="3">
    <source>
        <dbReference type="ARBA" id="ARBA00009123"/>
    </source>
</evidence>
<keyword evidence="4" id="KW-0963">Cytoplasm</keyword>
<name>A0AAV5QM71_9ASCO</name>
<evidence type="ECO:0000256" key="9">
    <source>
        <dbReference type="ARBA" id="ARBA00023274"/>
    </source>
</evidence>
<keyword evidence="14" id="KW-1185">Reference proteome</keyword>
<dbReference type="SMART" id="SM00651">
    <property type="entry name" value="Sm"/>
    <property type="match status" value="1"/>
</dbReference>
<evidence type="ECO:0000256" key="8">
    <source>
        <dbReference type="ARBA" id="ARBA00023242"/>
    </source>
</evidence>
<organism evidence="13 14">
    <name type="scientific">Saccharomycopsis crataegensis</name>
    <dbReference type="NCBI Taxonomy" id="43959"/>
    <lineage>
        <taxon>Eukaryota</taxon>
        <taxon>Fungi</taxon>
        <taxon>Dikarya</taxon>
        <taxon>Ascomycota</taxon>
        <taxon>Saccharomycotina</taxon>
        <taxon>Saccharomycetes</taxon>
        <taxon>Saccharomycopsidaceae</taxon>
        <taxon>Saccharomycopsis</taxon>
    </lineage>
</organism>
<keyword evidence="7" id="KW-0508">mRNA splicing</keyword>
<evidence type="ECO:0000256" key="1">
    <source>
        <dbReference type="ARBA" id="ARBA00004123"/>
    </source>
</evidence>
<dbReference type="GO" id="GO:0000398">
    <property type="term" value="P:mRNA splicing, via spliceosome"/>
    <property type="evidence" value="ECO:0007669"/>
    <property type="project" value="TreeGrafter"/>
</dbReference>
<sequence length="167" mass="18405">MVQVSRKTRLTDLLHYRIKVTTLDGRNIIGELLAFDKYMNLVLADAEEFRITNKSKYAIRDAKRSGAINTADLVKEDKRALGLIILRGVNVVGVTIESKPPVDKATRMGVGKTTGGGVMKPLNEKQVKKDSNAKFLASALRAPIKTVRGGFNQGPRKFQPPPGFKKN</sequence>
<accession>A0AAV5QM71</accession>
<dbReference type="Gene3D" id="2.30.30.100">
    <property type="match status" value="1"/>
</dbReference>
<comment type="similarity">
    <text evidence="3">Belongs to the snRNP SmB/SmN family.</text>
</comment>
<dbReference type="GO" id="GO:0005687">
    <property type="term" value="C:U4 snRNP"/>
    <property type="evidence" value="ECO:0007669"/>
    <property type="project" value="TreeGrafter"/>
</dbReference>
<keyword evidence="8" id="KW-0539">Nucleus</keyword>
<dbReference type="GO" id="GO:0005686">
    <property type="term" value="C:U2 snRNP"/>
    <property type="evidence" value="ECO:0007669"/>
    <property type="project" value="TreeGrafter"/>
</dbReference>
<feature type="region of interest" description="Disordered" evidence="11">
    <location>
        <begin position="147"/>
        <end position="167"/>
    </location>
</feature>
<dbReference type="GeneID" id="90073692"/>
<evidence type="ECO:0000256" key="5">
    <source>
        <dbReference type="ARBA" id="ARBA00022664"/>
    </source>
</evidence>
<evidence type="ECO:0000259" key="12">
    <source>
        <dbReference type="PROSITE" id="PS52002"/>
    </source>
</evidence>
<dbReference type="Pfam" id="PF01423">
    <property type="entry name" value="LSM"/>
    <property type="match status" value="1"/>
</dbReference>
<dbReference type="PANTHER" id="PTHR10701">
    <property type="entry name" value="SMALL NUCLEAR RIBONUCLEOPROTEIN-ASSOCIATED PROTEIN B AND N"/>
    <property type="match status" value="1"/>
</dbReference>
<dbReference type="InterPro" id="IPR047575">
    <property type="entry name" value="Sm"/>
</dbReference>
<dbReference type="Proteomes" id="UP001360560">
    <property type="component" value="Unassembled WGS sequence"/>
</dbReference>
<evidence type="ECO:0000313" key="13">
    <source>
        <dbReference type="EMBL" id="GMM35717.1"/>
    </source>
</evidence>
<dbReference type="GO" id="GO:0005682">
    <property type="term" value="C:U5 snRNP"/>
    <property type="evidence" value="ECO:0007669"/>
    <property type="project" value="TreeGrafter"/>
</dbReference>
<dbReference type="GO" id="GO:0071013">
    <property type="term" value="C:catalytic step 2 spliceosome"/>
    <property type="evidence" value="ECO:0007669"/>
    <property type="project" value="TreeGrafter"/>
</dbReference>
<proteinExistence type="inferred from homology"/>
<dbReference type="GO" id="GO:0005737">
    <property type="term" value="C:cytoplasm"/>
    <property type="evidence" value="ECO:0007669"/>
    <property type="project" value="UniProtKB-SubCell"/>
</dbReference>
<dbReference type="PROSITE" id="PS52002">
    <property type="entry name" value="SM"/>
    <property type="match status" value="1"/>
</dbReference>
<keyword evidence="6" id="KW-0694">RNA-binding</keyword>
<evidence type="ECO:0000256" key="4">
    <source>
        <dbReference type="ARBA" id="ARBA00022490"/>
    </source>
</evidence>
<dbReference type="PANTHER" id="PTHR10701:SF0">
    <property type="entry name" value="SMALL NUCLEAR RIBONUCLEOPROTEIN-ASSOCIATED PROTEIN B"/>
    <property type="match status" value="1"/>
</dbReference>
<dbReference type="GO" id="GO:0046540">
    <property type="term" value="C:U4/U6 x U5 tri-snRNP complex"/>
    <property type="evidence" value="ECO:0007669"/>
    <property type="project" value="TreeGrafter"/>
</dbReference>
<comment type="subcellular location">
    <subcellularLocation>
        <location evidence="2">Cytoplasm</location>
    </subcellularLocation>
    <subcellularLocation>
        <location evidence="1">Nucleus</location>
    </subcellularLocation>
</comment>
<dbReference type="GO" id="GO:0070990">
    <property type="term" value="F:snRNP binding"/>
    <property type="evidence" value="ECO:0007669"/>
    <property type="project" value="TreeGrafter"/>
</dbReference>
<dbReference type="InterPro" id="IPR010920">
    <property type="entry name" value="LSM_dom_sf"/>
</dbReference>
<evidence type="ECO:0000256" key="7">
    <source>
        <dbReference type="ARBA" id="ARBA00023187"/>
    </source>
</evidence>